<name>A0A383V3F6_TETOB</name>
<feature type="region of interest" description="Disordered" evidence="1">
    <location>
        <begin position="69"/>
        <end position="120"/>
    </location>
</feature>
<evidence type="ECO:0000313" key="2">
    <source>
        <dbReference type="EMBL" id="SZX60137.1"/>
    </source>
</evidence>
<sequence>MSYTESVSTRIRRFFAESFGVRGSKNLTSWMLAGGLAYYLIYLPEQKRQQEIQAAREAAKRLAVEKGIADIDRSRPIPDPQDTGLIKGIKAVREQQQKAQQQQEAQQQGDQQQQQQQQQQ</sequence>
<accession>A0A383V3F6</accession>
<dbReference type="EMBL" id="FNXT01000045">
    <property type="protein sequence ID" value="SZX60137.1"/>
    <property type="molecule type" value="Genomic_DNA"/>
</dbReference>
<dbReference type="PANTHER" id="PTHR37213">
    <property type="entry name" value="SUBTILISIN-LIKE PROTEASE"/>
    <property type="match status" value="1"/>
</dbReference>
<protein>
    <submittedName>
        <fullName evidence="2">Uncharacterized protein</fullName>
    </submittedName>
</protein>
<evidence type="ECO:0000256" key="1">
    <source>
        <dbReference type="SAM" id="MobiDB-lite"/>
    </source>
</evidence>
<dbReference type="PANTHER" id="PTHR37213:SF1">
    <property type="entry name" value="SUBTILISIN-LIKE PROTEASE"/>
    <property type="match status" value="1"/>
</dbReference>
<gene>
    <name evidence="2" type="ORF">BQ4739_LOCUS718</name>
</gene>
<feature type="compositionally biased region" description="Low complexity" evidence="1">
    <location>
        <begin position="97"/>
        <end position="120"/>
    </location>
</feature>
<organism evidence="2 3">
    <name type="scientific">Tetradesmus obliquus</name>
    <name type="common">Green alga</name>
    <name type="synonym">Acutodesmus obliquus</name>
    <dbReference type="NCBI Taxonomy" id="3088"/>
    <lineage>
        <taxon>Eukaryota</taxon>
        <taxon>Viridiplantae</taxon>
        <taxon>Chlorophyta</taxon>
        <taxon>core chlorophytes</taxon>
        <taxon>Chlorophyceae</taxon>
        <taxon>CS clade</taxon>
        <taxon>Sphaeropleales</taxon>
        <taxon>Scenedesmaceae</taxon>
        <taxon>Tetradesmus</taxon>
    </lineage>
</organism>
<proteinExistence type="predicted"/>
<evidence type="ECO:0000313" key="3">
    <source>
        <dbReference type="Proteomes" id="UP000256970"/>
    </source>
</evidence>
<dbReference type="AlphaFoldDB" id="A0A383V3F6"/>
<dbReference type="Proteomes" id="UP000256970">
    <property type="component" value="Unassembled WGS sequence"/>
</dbReference>
<reference evidence="2 3" key="1">
    <citation type="submission" date="2016-10" db="EMBL/GenBank/DDBJ databases">
        <authorList>
            <person name="Cai Z."/>
        </authorList>
    </citation>
    <scope>NUCLEOTIDE SEQUENCE [LARGE SCALE GENOMIC DNA]</scope>
</reference>
<keyword evidence="3" id="KW-1185">Reference proteome</keyword>